<dbReference type="PANTHER" id="PTHR43711:SF1">
    <property type="entry name" value="HISTIDINE KINASE 1"/>
    <property type="match status" value="1"/>
</dbReference>
<dbReference type="GO" id="GO:0000155">
    <property type="term" value="F:phosphorelay sensor kinase activity"/>
    <property type="evidence" value="ECO:0007669"/>
    <property type="project" value="InterPro"/>
</dbReference>
<dbReference type="Gene3D" id="3.30.565.10">
    <property type="entry name" value="Histidine kinase-like ATPase, C-terminal domain"/>
    <property type="match status" value="1"/>
</dbReference>
<evidence type="ECO:0000313" key="12">
    <source>
        <dbReference type="Proteomes" id="UP001058330"/>
    </source>
</evidence>
<dbReference type="RefSeq" id="WP_074792482.1">
    <property type="nucleotide sequence ID" value="NZ_CP078063.1"/>
</dbReference>
<dbReference type="AlphaFoldDB" id="A0A1H7J072"/>
<evidence type="ECO:0000313" key="10">
    <source>
        <dbReference type="EMBL" id="UVE49592.1"/>
    </source>
</evidence>
<reference evidence="10" key="2">
    <citation type="submission" date="2021-07" db="EMBL/GenBank/DDBJ databases">
        <title>Studies on halocins as antimicrobial molecules from haloarchaea.</title>
        <authorList>
            <person name="Kumar S."/>
            <person name="Khare S.K."/>
        </authorList>
    </citation>
    <scope>NUCLEOTIDE SEQUENCE</scope>
    <source>
        <strain evidence="10">NCIM 5678</strain>
    </source>
</reference>
<evidence type="ECO:0000313" key="9">
    <source>
        <dbReference type="EMBL" id="SEK68161.1"/>
    </source>
</evidence>
<dbReference type="PROSITE" id="PS50109">
    <property type="entry name" value="HIS_KIN"/>
    <property type="match status" value="1"/>
</dbReference>
<dbReference type="InterPro" id="IPR003661">
    <property type="entry name" value="HisK_dim/P_dom"/>
</dbReference>
<dbReference type="InterPro" id="IPR003594">
    <property type="entry name" value="HATPase_dom"/>
</dbReference>
<sequence length="352" mass="37490">MGARRGELLADADLRPAALAVGVVAGAATLQVVVFPGTADTSWLRFAVEILLVPLPLICSFVLTTIRDIQTVWRPLYAGTVLIGVYAVTDALDEVVTQPDAFALVFEDGALLLGAGALVLGTYRWVERKRAYEADLERRNERLDQFASVVSHDLRNPLNVAQMRLELARDGHGTEHLSTVADAHDRMESLIEDVLQLARSGEAVGNTEPVGLATVAADAVANTNLDAAALTVEADVDLQADPGRLTAVFENLFRNALDHGGPDVQVRVGPLEDGFFVEDDGPGIPPEERDRIFESGYSNNPDGTGLGLAIVSGVAEAHGWSVEATAAESGGARFEFRNVTLATELSTSGPRQ</sequence>
<gene>
    <name evidence="10" type="ORF">KU306_11800</name>
    <name evidence="9" type="ORF">SAMN04488691_1011073</name>
</gene>
<dbReference type="EC" id="2.7.13.3" evidence="2"/>
<keyword evidence="7" id="KW-0812">Transmembrane</keyword>
<evidence type="ECO:0000256" key="3">
    <source>
        <dbReference type="ARBA" id="ARBA00022553"/>
    </source>
</evidence>
<keyword evidence="3" id="KW-0597">Phosphoprotein</keyword>
<evidence type="ECO:0000256" key="4">
    <source>
        <dbReference type="ARBA" id="ARBA00022679"/>
    </source>
</evidence>
<keyword evidence="12" id="KW-1185">Reference proteome</keyword>
<dbReference type="EMBL" id="FOAD01000001">
    <property type="protein sequence ID" value="SEK68161.1"/>
    <property type="molecule type" value="Genomic_DNA"/>
</dbReference>
<dbReference type="EMBL" id="CP078063">
    <property type="protein sequence ID" value="UVE49592.1"/>
    <property type="molecule type" value="Genomic_DNA"/>
</dbReference>
<feature type="domain" description="Histidine kinase" evidence="8">
    <location>
        <begin position="149"/>
        <end position="337"/>
    </location>
</feature>
<dbReference type="SUPFAM" id="SSF55874">
    <property type="entry name" value="ATPase domain of HSP90 chaperone/DNA topoisomerase II/histidine kinase"/>
    <property type="match status" value="1"/>
</dbReference>
<evidence type="ECO:0000256" key="2">
    <source>
        <dbReference type="ARBA" id="ARBA00012438"/>
    </source>
</evidence>
<dbReference type="GeneID" id="74529599"/>
<dbReference type="PRINTS" id="PR00344">
    <property type="entry name" value="BCTRLSENSOR"/>
</dbReference>
<dbReference type="InterPro" id="IPR036890">
    <property type="entry name" value="HATPase_C_sf"/>
</dbReference>
<dbReference type="InterPro" id="IPR050736">
    <property type="entry name" value="Sensor_HK_Regulatory"/>
</dbReference>
<dbReference type="InterPro" id="IPR004358">
    <property type="entry name" value="Sig_transdc_His_kin-like_C"/>
</dbReference>
<dbReference type="PANTHER" id="PTHR43711">
    <property type="entry name" value="TWO-COMPONENT HISTIDINE KINASE"/>
    <property type="match status" value="1"/>
</dbReference>
<evidence type="ECO:0000256" key="6">
    <source>
        <dbReference type="ARBA" id="ARBA00023012"/>
    </source>
</evidence>
<evidence type="ECO:0000313" key="11">
    <source>
        <dbReference type="Proteomes" id="UP000183894"/>
    </source>
</evidence>
<comment type="catalytic activity">
    <reaction evidence="1">
        <text>ATP + protein L-histidine = ADP + protein N-phospho-L-histidine.</text>
        <dbReference type="EC" id="2.7.13.3"/>
    </reaction>
</comment>
<keyword evidence="5 9" id="KW-0418">Kinase</keyword>
<feature type="transmembrane region" description="Helical" evidence="7">
    <location>
        <begin position="12"/>
        <end position="34"/>
    </location>
</feature>
<dbReference type="CDD" id="cd00075">
    <property type="entry name" value="HATPase"/>
    <property type="match status" value="1"/>
</dbReference>
<feature type="transmembrane region" description="Helical" evidence="7">
    <location>
        <begin position="101"/>
        <end position="120"/>
    </location>
</feature>
<dbReference type="InterPro" id="IPR005467">
    <property type="entry name" value="His_kinase_dom"/>
</dbReference>
<keyword evidence="7" id="KW-0472">Membrane</keyword>
<feature type="transmembrane region" description="Helical" evidence="7">
    <location>
        <begin position="46"/>
        <end position="64"/>
    </location>
</feature>
<keyword evidence="6" id="KW-0902">Two-component regulatory system</keyword>
<feature type="transmembrane region" description="Helical" evidence="7">
    <location>
        <begin position="71"/>
        <end position="89"/>
    </location>
</feature>
<evidence type="ECO:0000256" key="7">
    <source>
        <dbReference type="SAM" id="Phobius"/>
    </source>
</evidence>
<protein>
    <recommendedName>
        <fullName evidence="2">histidine kinase</fullName>
        <ecNumber evidence="2">2.7.13.3</ecNumber>
    </recommendedName>
</protein>
<dbReference type="SMART" id="SM00388">
    <property type="entry name" value="HisKA"/>
    <property type="match status" value="1"/>
</dbReference>
<accession>A0A1H7J072</accession>
<evidence type="ECO:0000256" key="1">
    <source>
        <dbReference type="ARBA" id="ARBA00000085"/>
    </source>
</evidence>
<name>A0A1H7J072_HALLR</name>
<keyword evidence="7" id="KW-1133">Transmembrane helix</keyword>
<dbReference type="SUPFAM" id="SSF47384">
    <property type="entry name" value="Homodimeric domain of signal transducing histidine kinase"/>
    <property type="match status" value="1"/>
</dbReference>
<dbReference type="Proteomes" id="UP001058330">
    <property type="component" value="Chromosome"/>
</dbReference>
<evidence type="ECO:0000259" key="8">
    <source>
        <dbReference type="PROSITE" id="PS50109"/>
    </source>
</evidence>
<evidence type="ECO:0000256" key="5">
    <source>
        <dbReference type="ARBA" id="ARBA00022777"/>
    </source>
</evidence>
<reference evidence="9 11" key="1">
    <citation type="submission" date="2016-10" db="EMBL/GenBank/DDBJ databases">
        <authorList>
            <person name="de Groot N.N."/>
        </authorList>
    </citation>
    <scope>NUCLEOTIDE SEQUENCE [LARGE SCALE GENOMIC DNA]</scope>
    <source>
        <strain evidence="9 11">CDM_5</strain>
    </source>
</reference>
<dbReference type="InterPro" id="IPR036097">
    <property type="entry name" value="HisK_dim/P_sf"/>
</dbReference>
<organism evidence="9 11">
    <name type="scientific">Haloferax larsenii</name>
    <dbReference type="NCBI Taxonomy" id="302484"/>
    <lineage>
        <taxon>Archaea</taxon>
        <taxon>Methanobacteriati</taxon>
        <taxon>Methanobacteriota</taxon>
        <taxon>Stenosarchaea group</taxon>
        <taxon>Halobacteria</taxon>
        <taxon>Halobacteriales</taxon>
        <taxon>Haloferacaceae</taxon>
        <taxon>Haloferax</taxon>
    </lineage>
</organism>
<dbReference type="Proteomes" id="UP000183894">
    <property type="component" value="Unassembled WGS sequence"/>
</dbReference>
<dbReference type="CDD" id="cd00082">
    <property type="entry name" value="HisKA"/>
    <property type="match status" value="1"/>
</dbReference>
<dbReference type="Pfam" id="PF02518">
    <property type="entry name" value="HATPase_c"/>
    <property type="match status" value="1"/>
</dbReference>
<dbReference type="OrthoDB" id="8127at2157"/>
<dbReference type="Gene3D" id="1.10.287.130">
    <property type="match status" value="1"/>
</dbReference>
<dbReference type="SMART" id="SM00387">
    <property type="entry name" value="HATPase_c"/>
    <property type="match status" value="1"/>
</dbReference>
<keyword evidence="4" id="KW-0808">Transferase</keyword>
<proteinExistence type="predicted"/>
<dbReference type="Pfam" id="PF00512">
    <property type="entry name" value="HisKA"/>
    <property type="match status" value="1"/>
</dbReference>